<dbReference type="EMBL" id="DXBV01000099">
    <property type="protein sequence ID" value="HIZ31488.1"/>
    <property type="molecule type" value="Genomic_DNA"/>
</dbReference>
<reference evidence="2" key="1">
    <citation type="journal article" date="2021" name="PeerJ">
        <title>Extensive microbial diversity within the chicken gut microbiome revealed by metagenomics and culture.</title>
        <authorList>
            <person name="Gilroy R."/>
            <person name="Ravi A."/>
            <person name="Getino M."/>
            <person name="Pursley I."/>
            <person name="Horton D.L."/>
            <person name="Alikhan N.F."/>
            <person name="Baker D."/>
            <person name="Gharbi K."/>
            <person name="Hall N."/>
            <person name="Watson M."/>
            <person name="Adriaenssens E.M."/>
            <person name="Foster-Nyarko E."/>
            <person name="Jarju S."/>
            <person name="Secka A."/>
            <person name="Antonio M."/>
            <person name="Oren A."/>
            <person name="Chaudhuri R.R."/>
            <person name="La Ragione R."/>
            <person name="Hildebrand F."/>
            <person name="Pallen M.J."/>
        </authorList>
    </citation>
    <scope>NUCLEOTIDE SEQUENCE</scope>
    <source>
        <strain evidence="2">ChiGjej4B4-18154</strain>
    </source>
</reference>
<comment type="caution">
    <text evidence="2">The sequence shown here is derived from an EMBL/GenBank/DDBJ whole genome shotgun (WGS) entry which is preliminary data.</text>
</comment>
<name>A0A9D2E628_9FIRM</name>
<sequence length="208" mass="23661">MNNGDFIAVEKSFFENHLAIHDPALLESVLKVAEVHAVPKGEFLVRQGQPPSRLAFLITGFFRGFYVDENGREITDCFAYRCGDALLPSAELLGMAPISIQALSDATIITVPLKDVKRWSEQYKEVADLYIHYLEQASSVHWEHKNAIVQYSAMQRYLWFLRRYSALVSVVTNKHIASFLNVTPVTISRLRRKMKDALSNSELHSEAF</sequence>
<dbReference type="InterPro" id="IPR014710">
    <property type="entry name" value="RmlC-like_jellyroll"/>
</dbReference>
<organism evidence="2 3">
    <name type="scientific">Candidatus Allofournierella merdipullorum</name>
    <dbReference type="NCBI Taxonomy" id="2838595"/>
    <lineage>
        <taxon>Bacteria</taxon>
        <taxon>Bacillati</taxon>
        <taxon>Bacillota</taxon>
        <taxon>Clostridia</taxon>
        <taxon>Eubacteriales</taxon>
        <taxon>Oscillospiraceae</taxon>
        <taxon>Allofournierella</taxon>
    </lineage>
</organism>
<dbReference type="AlphaFoldDB" id="A0A9D2E628"/>
<protein>
    <submittedName>
        <fullName evidence="2">Crp/Fnr family transcriptional regulator</fullName>
    </submittedName>
</protein>
<dbReference type="Proteomes" id="UP000824035">
    <property type="component" value="Unassembled WGS sequence"/>
</dbReference>
<dbReference type="CDD" id="cd00038">
    <property type="entry name" value="CAP_ED"/>
    <property type="match status" value="1"/>
</dbReference>
<accession>A0A9D2E628</accession>
<dbReference type="InterPro" id="IPR018490">
    <property type="entry name" value="cNMP-bd_dom_sf"/>
</dbReference>
<feature type="domain" description="Cyclic nucleotide-binding" evidence="1">
    <location>
        <begin position="37"/>
        <end position="122"/>
    </location>
</feature>
<reference evidence="2" key="2">
    <citation type="submission" date="2021-04" db="EMBL/GenBank/DDBJ databases">
        <authorList>
            <person name="Gilroy R."/>
        </authorList>
    </citation>
    <scope>NUCLEOTIDE SEQUENCE</scope>
    <source>
        <strain evidence="2">ChiGjej4B4-18154</strain>
    </source>
</reference>
<evidence type="ECO:0000313" key="3">
    <source>
        <dbReference type="Proteomes" id="UP000824035"/>
    </source>
</evidence>
<dbReference type="SUPFAM" id="SSF51206">
    <property type="entry name" value="cAMP-binding domain-like"/>
    <property type="match status" value="1"/>
</dbReference>
<dbReference type="Gene3D" id="2.60.120.10">
    <property type="entry name" value="Jelly Rolls"/>
    <property type="match status" value="1"/>
</dbReference>
<dbReference type="InterPro" id="IPR000595">
    <property type="entry name" value="cNMP-bd_dom"/>
</dbReference>
<proteinExistence type="predicted"/>
<gene>
    <name evidence="2" type="ORF">H9813_09720</name>
</gene>
<dbReference type="Pfam" id="PF00027">
    <property type="entry name" value="cNMP_binding"/>
    <property type="match status" value="1"/>
</dbReference>
<evidence type="ECO:0000313" key="2">
    <source>
        <dbReference type="EMBL" id="HIZ31488.1"/>
    </source>
</evidence>
<evidence type="ECO:0000259" key="1">
    <source>
        <dbReference type="Pfam" id="PF00027"/>
    </source>
</evidence>